<feature type="transmembrane region" description="Helical" evidence="8">
    <location>
        <begin position="366"/>
        <end position="391"/>
    </location>
</feature>
<evidence type="ECO:0000256" key="7">
    <source>
        <dbReference type="SAM" id="MobiDB-lite"/>
    </source>
</evidence>
<feature type="region of interest" description="Disordered" evidence="7">
    <location>
        <begin position="86"/>
        <end position="117"/>
    </location>
</feature>
<dbReference type="PROSITE" id="PS50283">
    <property type="entry name" value="NA_SOLUT_SYMP_3"/>
    <property type="match status" value="1"/>
</dbReference>
<dbReference type="OrthoDB" id="6132759at2759"/>
<accession>A0A5J4YZZ6</accession>
<evidence type="ECO:0000256" key="4">
    <source>
        <dbReference type="ARBA" id="ARBA00022989"/>
    </source>
</evidence>
<evidence type="ECO:0000256" key="3">
    <source>
        <dbReference type="ARBA" id="ARBA00022692"/>
    </source>
</evidence>
<dbReference type="Gene3D" id="1.20.1730.10">
    <property type="entry name" value="Sodium/glucose cotransporter"/>
    <property type="match status" value="1"/>
</dbReference>
<feature type="transmembrane region" description="Helical" evidence="8">
    <location>
        <begin position="211"/>
        <end position="241"/>
    </location>
</feature>
<feature type="transmembrane region" description="Helical" evidence="8">
    <location>
        <begin position="277"/>
        <end position="307"/>
    </location>
</feature>
<feature type="transmembrane region" description="Helical" evidence="8">
    <location>
        <begin position="558"/>
        <end position="585"/>
    </location>
</feature>
<protein>
    <submittedName>
        <fullName evidence="9">Sodium/glucose cotransporter 1</fullName>
    </submittedName>
</protein>
<dbReference type="GO" id="GO:0005412">
    <property type="term" value="F:D-glucose:sodium symporter activity"/>
    <property type="evidence" value="ECO:0007669"/>
    <property type="project" value="TreeGrafter"/>
</dbReference>
<reference evidence="10" key="1">
    <citation type="journal article" date="2019" name="Nat. Commun.">
        <title>Expansion of phycobilisome linker gene families in mesophilic red algae.</title>
        <authorList>
            <person name="Lee J."/>
            <person name="Kim D."/>
            <person name="Bhattacharya D."/>
            <person name="Yoon H.S."/>
        </authorList>
    </citation>
    <scope>NUCLEOTIDE SEQUENCE [LARGE SCALE GENOMIC DNA]</scope>
    <source>
        <strain evidence="10">CCMP 1328</strain>
    </source>
</reference>
<keyword evidence="4 8" id="KW-1133">Transmembrane helix</keyword>
<evidence type="ECO:0000256" key="5">
    <source>
        <dbReference type="ARBA" id="ARBA00023136"/>
    </source>
</evidence>
<dbReference type="PANTHER" id="PTHR11819">
    <property type="entry name" value="SOLUTE CARRIER FAMILY 5"/>
    <property type="match status" value="1"/>
</dbReference>
<dbReference type="Proteomes" id="UP000324585">
    <property type="component" value="Unassembled WGS sequence"/>
</dbReference>
<sequence length="667" mass="72531">MRDCRRAQEQAILRVARRHACLCCADMELEAYTLRQTAQLHAVDYVILAGYFVTVFAIAIYASGRCRLTRSAPRLYNPATVRLDDTSVHSDSGSDSGGETGSEQALQQHEDSVAATTKDQRRAEKYFLADRAMTWVGVGCSLFMSNIGSEHFIGLAGSGASSGLAVSTFEWFASLTIVVMLGYVFVPRLLKTRIQTLPELLTVRFSAASGRLVACTTIIGAVATKICVTLYSGAIILRVILGWNAAASLSFLLGVTAIYTLIGGLYAVVLTEILQTILLFAGGLPLVVLAFQKVGGWSGVVAYYSNLNMAYKLHLFNRSESTTQEPFPWPGLLFGLVWMEIWYWCTDQVVVQRVLAAKTRLHAQGGCTLCGFFKLFVPFLMVFPGLCARILFADVVESDPNLAYPMMVASILPRGLTGLMVSAMLAALMSSLASTFNSTSSIIVFDFYRAWRPEASGASLVWVGRASTLVLVVVSILWIPIVTHVSDELYVYIQSMISYLAPPIAVVYLAAVLWRRATATASVWTLSMGMVLGLARLILEVVFIALGSPRLFQPLSFFVYANFLYFAILSAGLSIVSMVSISLFSTPTDEAKLARFYGTGEAVGDVDCHPSTQQAEGQHHQLHVSSVSHKPDTFKHPASPLSWVETAVRTLSAALIGCVASVVVHFA</sequence>
<evidence type="ECO:0000256" key="2">
    <source>
        <dbReference type="ARBA" id="ARBA00006434"/>
    </source>
</evidence>
<feature type="transmembrane region" description="Helical" evidence="8">
    <location>
        <begin position="457"/>
        <end position="479"/>
    </location>
</feature>
<feature type="transmembrane region" description="Helical" evidence="8">
    <location>
        <begin position="526"/>
        <end position="546"/>
    </location>
</feature>
<dbReference type="CDD" id="cd10329">
    <property type="entry name" value="SLC5sbd_SGLT1-like"/>
    <property type="match status" value="1"/>
</dbReference>
<dbReference type="OMA" id="NWVFVAK"/>
<evidence type="ECO:0000256" key="6">
    <source>
        <dbReference type="RuleBase" id="RU362091"/>
    </source>
</evidence>
<evidence type="ECO:0000256" key="8">
    <source>
        <dbReference type="SAM" id="Phobius"/>
    </source>
</evidence>
<feature type="transmembrane region" description="Helical" evidence="8">
    <location>
        <begin position="327"/>
        <end position="345"/>
    </location>
</feature>
<evidence type="ECO:0000313" key="9">
    <source>
        <dbReference type="EMBL" id="KAA8496936.1"/>
    </source>
</evidence>
<feature type="transmembrane region" description="Helical" evidence="8">
    <location>
        <begin position="411"/>
        <end position="436"/>
    </location>
</feature>
<feature type="transmembrane region" description="Helical" evidence="8">
    <location>
        <begin position="247"/>
        <end position="270"/>
    </location>
</feature>
<dbReference type="InterPro" id="IPR001734">
    <property type="entry name" value="Na/solute_symporter"/>
</dbReference>
<evidence type="ECO:0000313" key="10">
    <source>
        <dbReference type="Proteomes" id="UP000324585"/>
    </source>
</evidence>
<name>A0A5J4YZZ6_PORPP</name>
<dbReference type="AlphaFoldDB" id="A0A5J4YZZ6"/>
<feature type="compositionally biased region" description="Basic and acidic residues" evidence="7">
    <location>
        <begin position="108"/>
        <end position="117"/>
    </location>
</feature>
<feature type="transmembrane region" description="Helical" evidence="8">
    <location>
        <begin position="128"/>
        <end position="149"/>
    </location>
</feature>
<keyword evidence="5 8" id="KW-0472">Membrane</keyword>
<dbReference type="NCBIfam" id="TIGR00813">
    <property type="entry name" value="sss"/>
    <property type="match status" value="1"/>
</dbReference>
<keyword evidence="3 8" id="KW-0812">Transmembrane</keyword>
<feature type="transmembrane region" description="Helical" evidence="8">
    <location>
        <begin position="169"/>
        <end position="190"/>
    </location>
</feature>
<dbReference type="PANTHER" id="PTHR11819:SF195">
    <property type="entry name" value="SODIUM_GLUCOSE COTRANSPORTER 4"/>
    <property type="match status" value="1"/>
</dbReference>
<dbReference type="InterPro" id="IPR038377">
    <property type="entry name" value="Na/Glc_symporter_sf"/>
</dbReference>
<comment type="similarity">
    <text evidence="2 6">Belongs to the sodium:solute symporter (SSF) (TC 2.A.21) family.</text>
</comment>
<keyword evidence="10" id="KW-1185">Reference proteome</keyword>
<organism evidence="9 10">
    <name type="scientific">Porphyridium purpureum</name>
    <name type="common">Red alga</name>
    <name type="synonym">Porphyridium cruentum</name>
    <dbReference type="NCBI Taxonomy" id="35688"/>
    <lineage>
        <taxon>Eukaryota</taxon>
        <taxon>Rhodophyta</taxon>
        <taxon>Bangiophyceae</taxon>
        <taxon>Porphyridiales</taxon>
        <taxon>Porphyridiaceae</taxon>
        <taxon>Porphyridium</taxon>
    </lineage>
</organism>
<comment type="subcellular location">
    <subcellularLocation>
        <location evidence="1">Membrane</location>
        <topology evidence="1">Multi-pass membrane protein</topology>
    </subcellularLocation>
</comment>
<dbReference type="EMBL" id="VRMN01000002">
    <property type="protein sequence ID" value="KAA8496936.1"/>
    <property type="molecule type" value="Genomic_DNA"/>
</dbReference>
<proteinExistence type="inferred from homology"/>
<feature type="transmembrane region" description="Helical" evidence="8">
    <location>
        <begin position="45"/>
        <end position="64"/>
    </location>
</feature>
<dbReference type="GO" id="GO:0005886">
    <property type="term" value="C:plasma membrane"/>
    <property type="evidence" value="ECO:0007669"/>
    <property type="project" value="TreeGrafter"/>
</dbReference>
<evidence type="ECO:0000256" key="1">
    <source>
        <dbReference type="ARBA" id="ARBA00004141"/>
    </source>
</evidence>
<feature type="transmembrane region" description="Helical" evidence="8">
    <location>
        <begin position="491"/>
        <end position="514"/>
    </location>
</feature>
<comment type="caution">
    <text evidence="9">The sequence shown here is derived from an EMBL/GenBank/DDBJ whole genome shotgun (WGS) entry which is preliminary data.</text>
</comment>
<dbReference type="Pfam" id="PF00474">
    <property type="entry name" value="SSF"/>
    <property type="match status" value="1"/>
</dbReference>
<gene>
    <name evidence="9" type="ORF">FVE85_0665</name>
</gene>